<dbReference type="GO" id="GO:0005886">
    <property type="term" value="C:plasma membrane"/>
    <property type="evidence" value="ECO:0007669"/>
    <property type="project" value="UniProtKB-SubCell"/>
</dbReference>
<evidence type="ECO:0000313" key="10">
    <source>
        <dbReference type="Proteomes" id="UP000481087"/>
    </source>
</evidence>
<protein>
    <submittedName>
        <fullName evidence="9">ABC transporter permease subunit</fullName>
    </submittedName>
</protein>
<feature type="transmembrane region" description="Helical" evidence="7">
    <location>
        <begin position="108"/>
        <end position="128"/>
    </location>
</feature>
<dbReference type="AlphaFoldDB" id="A0A6L8VAL0"/>
<dbReference type="Gene3D" id="1.10.3720.10">
    <property type="entry name" value="MetI-like"/>
    <property type="match status" value="1"/>
</dbReference>
<feature type="transmembrane region" description="Helical" evidence="7">
    <location>
        <begin position="140"/>
        <end position="160"/>
    </location>
</feature>
<comment type="subcellular location">
    <subcellularLocation>
        <location evidence="1 7">Cell membrane</location>
        <topology evidence="1 7">Multi-pass membrane protein</topology>
    </subcellularLocation>
</comment>
<organism evidence="9 10">
    <name type="scientific">Paenibacillus silvestris</name>
    <dbReference type="NCBI Taxonomy" id="2606219"/>
    <lineage>
        <taxon>Bacteria</taxon>
        <taxon>Bacillati</taxon>
        <taxon>Bacillota</taxon>
        <taxon>Bacilli</taxon>
        <taxon>Bacillales</taxon>
        <taxon>Paenibacillaceae</taxon>
        <taxon>Paenibacillus</taxon>
    </lineage>
</organism>
<keyword evidence="5 7" id="KW-1133">Transmembrane helix</keyword>
<dbReference type="Pfam" id="PF00528">
    <property type="entry name" value="BPD_transp_1"/>
    <property type="match status" value="1"/>
</dbReference>
<keyword evidence="4 7" id="KW-0812">Transmembrane</keyword>
<comment type="caution">
    <text evidence="9">The sequence shown here is derived from an EMBL/GenBank/DDBJ whole genome shotgun (WGS) entry which is preliminary data.</text>
</comment>
<dbReference type="GO" id="GO:0055085">
    <property type="term" value="P:transmembrane transport"/>
    <property type="evidence" value="ECO:0007669"/>
    <property type="project" value="InterPro"/>
</dbReference>
<sequence>MYQNPTNRIVDAAIIVVIGVFCLFCVVPMIHMFALSLSGNRPIMSGEVTLWPIEWTWGAYKSVLGDFAMLRSLFFTILLVAGYTLLTMAVTVMAAYPLSRRDFKGKHIFFLLIIITMFFNPGIIPHYLLIKQLGMLNTVFSLVVPILINAFLLIILKTNFSQLPAELEDSAWMDGCGHFRFLLKIVLPLSLPILATIGLYSAVDRWNMFQDALFYVNDQHLYPIQLKLYEMVINSQANDASAQEGFNSSTPIPQSLQAASIMFSTVPILLVYPWLQRYFISGMLVGAVKG</sequence>
<feature type="transmembrane region" description="Helical" evidence="7">
    <location>
        <begin position="256"/>
        <end position="275"/>
    </location>
</feature>
<dbReference type="SUPFAM" id="SSF161098">
    <property type="entry name" value="MetI-like"/>
    <property type="match status" value="1"/>
</dbReference>
<proteinExistence type="inferred from homology"/>
<accession>A0A6L8VAL0</accession>
<feature type="domain" description="ABC transmembrane type-1" evidence="8">
    <location>
        <begin position="73"/>
        <end position="274"/>
    </location>
</feature>
<feature type="transmembrane region" description="Helical" evidence="7">
    <location>
        <begin position="181"/>
        <end position="203"/>
    </location>
</feature>
<dbReference type="InterPro" id="IPR035906">
    <property type="entry name" value="MetI-like_sf"/>
</dbReference>
<evidence type="ECO:0000256" key="1">
    <source>
        <dbReference type="ARBA" id="ARBA00004651"/>
    </source>
</evidence>
<dbReference type="PROSITE" id="PS50928">
    <property type="entry name" value="ABC_TM1"/>
    <property type="match status" value="1"/>
</dbReference>
<keyword evidence="10" id="KW-1185">Reference proteome</keyword>
<evidence type="ECO:0000259" key="8">
    <source>
        <dbReference type="PROSITE" id="PS50928"/>
    </source>
</evidence>
<evidence type="ECO:0000256" key="6">
    <source>
        <dbReference type="ARBA" id="ARBA00023136"/>
    </source>
</evidence>
<dbReference type="PANTHER" id="PTHR43744">
    <property type="entry name" value="ABC TRANSPORTER PERMEASE PROTEIN MG189-RELATED-RELATED"/>
    <property type="match status" value="1"/>
</dbReference>
<dbReference type="PANTHER" id="PTHR43744:SF9">
    <property type="entry name" value="POLYGALACTURONAN_RHAMNOGALACTURONAN TRANSPORT SYSTEM PERMEASE PROTEIN YTCP"/>
    <property type="match status" value="1"/>
</dbReference>
<comment type="similarity">
    <text evidence="7">Belongs to the binding-protein-dependent transport system permease family.</text>
</comment>
<keyword evidence="3" id="KW-1003">Cell membrane</keyword>
<evidence type="ECO:0000256" key="5">
    <source>
        <dbReference type="ARBA" id="ARBA00022989"/>
    </source>
</evidence>
<reference evidence="9 10" key="1">
    <citation type="submission" date="2019-12" db="EMBL/GenBank/DDBJ databases">
        <title>Paenibacillus sp. nov. sp. isolated from soil.</title>
        <authorList>
            <person name="Kim J."/>
            <person name="Jeong S.E."/>
            <person name="Jung H.S."/>
            <person name="Jeon C.O."/>
        </authorList>
    </citation>
    <scope>NUCLEOTIDE SEQUENCE [LARGE SCALE GENOMIC DNA]</scope>
    <source>
        <strain evidence="9 10">5J-6</strain>
    </source>
</reference>
<evidence type="ECO:0000313" key="9">
    <source>
        <dbReference type="EMBL" id="MZQ86676.1"/>
    </source>
</evidence>
<evidence type="ECO:0000256" key="2">
    <source>
        <dbReference type="ARBA" id="ARBA00022448"/>
    </source>
</evidence>
<evidence type="ECO:0000256" key="4">
    <source>
        <dbReference type="ARBA" id="ARBA00022692"/>
    </source>
</evidence>
<dbReference type="RefSeq" id="WP_161411062.1">
    <property type="nucleotide sequence ID" value="NZ_WTUZ01000039.1"/>
</dbReference>
<name>A0A6L8VAL0_9BACL</name>
<dbReference type="CDD" id="cd06261">
    <property type="entry name" value="TM_PBP2"/>
    <property type="match status" value="1"/>
</dbReference>
<dbReference type="InterPro" id="IPR000515">
    <property type="entry name" value="MetI-like"/>
</dbReference>
<dbReference type="EMBL" id="WTUZ01000039">
    <property type="protein sequence ID" value="MZQ86676.1"/>
    <property type="molecule type" value="Genomic_DNA"/>
</dbReference>
<dbReference type="Proteomes" id="UP000481087">
    <property type="component" value="Unassembled WGS sequence"/>
</dbReference>
<feature type="transmembrane region" description="Helical" evidence="7">
    <location>
        <begin position="12"/>
        <end position="34"/>
    </location>
</feature>
<gene>
    <name evidence="9" type="ORF">GQF01_31675</name>
</gene>
<feature type="transmembrane region" description="Helical" evidence="7">
    <location>
        <begin position="73"/>
        <end position="96"/>
    </location>
</feature>
<keyword evidence="2 7" id="KW-0813">Transport</keyword>
<keyword evidence="6 7" id="KW-0472">Membrane</keyword>
<evidence type="ECO:0000256" key="7">
    <source>
        <dbReference type="RuleBase" id="RU363032"/>
    </source>
</evidence>
<evidence type="ECO:0000256" key="3">
    <source>
        <dbReference type="ARBA" id="ARBA00022475"/>
    </source>
</evidence>